<evidence type="ECO:0000313" key="2">
    <source>
        <dbReference type="EMBL" id="TDB03995.1"/>
    </source>
</evidence>
<sequence>MKTLDEKAAEYAAGVVAGFPELASYKGTIETIYGQGAMECELLGEETGTFGQALESLKRGHLVTRKGWNGKGMFIFMRPEDCLSTEKVVNHVKSLPESFKKWIANNYGDSEIDKIKFTAYLCMKAADGTVVNGWLASQTDMLANDWVIVE</sequence>
<organism evidence="3 5">
    <name type="scientific">Phocaeicola dorei</name>
    <dbReference type="NCBI Taxonomy" id="357276"/>
    <lineage>
        <taxon>Bacteria</taxon>
        <taxon>Pseudomonadati</taxon>
        <taxon>Bacteroidota</taxon>
        <taxon>Bacteroidia</taxon>
        <taxon>Bacteroidales</taxon>
        <taxon>Bacteroidaceae</taxon>
        <taxon>Phocaeicola</taxon>
    </lineage>
</organism>
<dbReference type="Proteomes" id="UP000315833">
    <property type="component" value="Unassembled WGS sequence"/>
</dbReference>
<accession>A0A4R4HIM6</accession>
<evidence type="ECO:0000313" key="3">
    <source>
        <dbReference type="EMBL" id="TWV69609.1"/>
    </source>
</evidence>
<dbReference type="EMBL" id="SLTX01000002">
    <property type="protein sequence ID" value="TDB03995.1"/>
    <property type="molecule type" value="Genomic_DNA"/>
</dbReference>
<evidence type="ECO:0000259" key="1">
    <source>
        <dbReference type="Pfam" id="PF11195"/>
    </source>
</evidence>
<dbReference type="InterPro" id="IPR021361">
    <property type="entry name" value="Tad2-like_dom"/>
</dbReference>
<name>A0A4R4HIM6_9BACT</name>
<comment type="caution">
    <text evidence="3">The sequence shown here is derived from an EMBL/GenBank/DDBJ whole genome shotgun (WGS) entry which is preliminary data.</text>
</comment>
<dbReference type="EMBL" id="VOIF01000017">
    <property type="protein sequence ID" value="TWV69609.1"/>
    <property type="molecule type" value="Genomic_DNA"/>
</dbReference>
<feature type="domain" description="Thoeris anti-defense 2-like" evidence="1">
    <location>
        <begin position="49"/>
        <end position="149"/>
    </location>
</feature>
<evidence type="ECO:0000313" key="4">
    <source>
        <dbReference type="Proteomes" id="UP000294834"/>
    </source>
</evidence>
<reference evidence="2 4" key="1">
    <citation type="journal article" date="2019" name="Nat. Microbiol.">
        <title>Genomic variation and strain-specific functional adaptation in the human gut microbiome during early life.</title>
        <authorList>
            <person name="Vatanen T."/>
            <person name="Plichta D.R."/>
            <person name="Somani J."/>
            <person name="Munch P.C."/>
            <person name="Arthur T.D."/>
            <person name="Hall A.B."/>
            <person name="Rudolf S."/>
            <person name="Oakeley E.J."/>
            <person name="Ke X."/>
            <person name="Young R.A."/>
            <person name="Haiser H.J."/>
            <person name="Kolde R."/>
            <person name="Yassour M."/>
            <person name="Luopajarvi K."/>
            <person name="Siljander H."/>
            <person name="Virtanen S.M."/>
            <person name="Ilonen J."/>
            <person name="Uibo R."/>
            <person name="Tillmann V."/>
            <person name="Mokurov S."/>
            <person name="Dorshakova N."/>
            <person name="Porter J.A."/>
            <person name="McHardy A.C."/>
            <person name="Lahdesmaki H."/>
            <person name="Vlamakis H."/>
            <person name="Huttenhower C."/>
            <person name="Knip M."/>
            <person name="Xavier R.J."/>
        </authorList>
    </citation>
    <scope>NUCLEOTIDE SEQUENCE [LARGE SCALE GENOMIC DNA]</scope>
    <source>
        <strain evidence="2 4">RJX1052</strain>
    </source>
</reference>
<dbReference type="RefSeq" id="WP_134770188.1">
    <property type="nucleotide sequence ID" value="NZ_SLTZ01000002.1"/>
</dbReference>
<proteinExistence type="predicted"/>
<dbReference type="AlphaFoldDB" id="A0A4R4HIM6"/>
<dbReference type="Pfam" id="PF11195">
    <property type="entry name" value="Tad2-like"/>
    <property type="match status" value="1"/>
</dbReference>
<dbReference type="Proteomes" id="UP000294834">
    <property type="component" value="Unassembled WGS sequence"/>
</dbReference>
<reference evidence="3 5" key="2">
    <citation type="submission" date="2019-07" db="EMBL/GenBank/DDBJ databases">
        <title>Genome sequencing of Bacteroides dorei iSURF_12.</title>
        <authorList>
            <person name="Sevigny J.L."/>
            <person name="Ruoff K.L."/>
            <person name="Price C.E."/>
            <person name="Valls R.A."/>
            <person name="O'Toole G.A."/>
        </authorList>
    </citation>
    <scope>NUCLEOTIDE SEQUENCE [LARGE SCALE GENOMIC DNA]</scope>
    <source>
        <strain evidence="3 5">ANK132K_1B</strain>
    </source>
</reference>
<protein>
    <submittedName>
        <fullName evidence="3">DUF2829 domain-containing protein</fullName>
    </submittedName>
</protein>
<gene>
    <name evidence="2" type="ORF">E1J06_22905</name>
    <name evidence="3" type="ORF">FSA04_14340</name>
</gene>
<evidence type="ECO:0000313" key="5">
    <source>
        <dbReference type="Proteomes" id="UP000315833"/>
    </source>
</evidence>